<organism evidence="2 3">
    <name type="scientific">Paenibacillus tundrae</name>
    <dbReference type="NCBI Taxonomy" id="528187"/>
    <lineage>
        <taxon>Bacteria</taxon>
        <taxon>Bacillati</taxon>
        <taxon>Bacillota</taxon>
        <taxon>Bacilli</taxon>
        <taxon>Bacillales</taxon>
        <taxon>Paenibacillaceae</taxon>
        <taxon>Paenibacillus</taxon>
    </lineage>
</organism>
<accession>A0ABT9WLR5</accession>
<proteinExistence type="predicted"/>
<keyword evidence="1" id="KW-0472">Membrane</keyword>
<keyword evidence="3" id="KW-1185">Reference proteome</keyword>
<keyword evidence="1" id="KW-0812">Transmembrane</keyword>
<sequence length="64" mass="7849">MRKTAYLKSIFNPMINSFYVVFEIFMLVNITYNLFDKIKVVWSRRWDERLIYAILVGIDIQLWL</sequence>
<keyword evidence="1" id="KW-1133">Transmembrane helix</keyword>
<evidence type="ECO:0000256" key="1">
    <source>
        <dbReference type="SAM" id="Phobius"/>
    </source>
</evidence>
<feature type="transmembrane region" description="Helical" evidence="1">
    <location>
        <begin position="17"/>
        <end position="35"/>
    </location>
</feature>
<comment type="caution">
    <text evidence="2">The sequence shown here is derived from an EMBL/GenBank/DDBJ whole genome shotgun (WGS) entry which is preliminary data.</text>
</comment>
<evidence type="ECO:0000313" key="3">
    <source>
        <dbReference type="Proteomes" id="UP001233836"/>
    </source>
</evidence>
<gene>
    <name evidence="2" type="ORF">J2T19_005668</name>
</gene>
<dbReference type="EMBL" id="JAUSTI010000033">
    <property type="protein sequence ID" value="MDQ0174136.1"/>
    <property type="molecule type" value="Genomic_DNA"/>
</dbReference>
<evidence type="ECO:0000313" key="2">
    <source>
        <dbReference type="EMBL" id="MDQ0174136.1"/>
    </source>
</evidence>
<protein>
    <submittedName>
        <fullName evidence="2">Uncharacterized protein</fullName>
    </submittedName>
</protein>
<name>A0ABT9WLR5_9BACL</name>
<dbReference type="Proteomes" id="UP001233836">
    <property type="component" value="Unassembled WGS sequence"/>
</dbReference>
<reference evidence="2 3" key="1">
    <citation type="submission" date="2023-07" db="EMBL/GenBank/DDBJ databases">
        <title>Sorghum-associated microbial communities from plants grown in Nebraska, USA.</title>
        <authorList>
            <person name="Schachtman D."/>
        </authorList>
    </citation>
    <scope>NUCLEOTIDE SEQUENCE [LARGE SCALE GENOMIC DNA]</scope>
    <source>
        <strain evidence="2 3">DS1314</strain>
    </source>
</reference>